<dbReference type="Gene3D" id="3.30.710.10">
    <property type="entry name" value="Potassium Channel Kv1.1, Chain A"/>
    <property type="match status" value="1"/>
</dbReference>
<accession>A0ABR0L2Q2</accession>
<gene>
    <name evidence="1" type="ORF">LTR32_005556</name>
</gene>
<evidence type="ECO:0000313" key="2">
    <source>
        <dbReference type="Proteomes" id="UP001308179"/>
    </source>
</evidence>
<name>A0ABR0L2Q2_9PEZI</name>
<dbReference type="InterPro" id="IPR011333">
    <property type="entry name" value="SKP1/BTB/POZ_sf"/>
</dbReference>
<keyword evidence="2" id="KW-1185">Reference proteome</keyword>
<evidence type="ECO:0000313" key="1">
    <source>
        <dbReference type="EMBL" id="KAK5142015.1"/>
    </source>
</evidence>
<dbReference type="SUPFAM" id="SSF54695">
    <property type="entry name" value="POZ domain"/>
    <property type="match status" value="1"/>
</dbReference>
<protein>
    <recommendedName>
        <fullName evidence="3">BTB domain-containing protein</fullName>
    </recommendedName>
</protein>
<comment type="caution">
    <text evidence="1">The sequence shown here is derived from an EMBL/GenBank/DDBJ whole genome shotgun (WGS) entry which is preliminary data.</text>
</comment>
<sequence>MGEPKERPLHELLSHEMVDLYVGEENTKWTLHEKLLCHRSKFFRNIFHKKEGAKESEYSLPDDDDEPFRINANPAYTTRDGNSMPATFANAADPLDDCVATVCCAADELPALPVLEPAPALPLVTAALPLAVPDVDADAAPTLVAEPVVVTLETGVRTVTPASEPPEVVRTLSTVAEPDVGAPAPWVDTTPVPVVALDVGVRIVTPVREPAEVVRVLSSNVDVDVLAPCGTGWMIPGMELEVEAMSETVDAEGDVEGVPVWMAVAVEAARARRVMRGGGRMVVAM</sequence>
<organism evidence="1 2">
    <name type="scientific">Rachicladosporium monterosium</name>
    <dbReference type="NCBI Taxonomy" id="1507873"/>
    <lineage>
        <taxon>Eukaryota</taxon>
        <taxon>Fungi</taxon>
        <taxon>Dikarya</taxon>
        <taxon>Ascomycota</taxon>
        <taxon>Pezizomycotina</taxon>
        <taxon>Dothideomycetes</taxon>
        <taxon>Dothideomycetidae</taxon>
        <taxon>Cladosporiales</taxon>
        <taxon>Cladosporiaceae</taxon>
        <taxon>Rachicladosporium</taxon>
    </lineage>
</organism>
<evidence type="ECO:0008006" key="3">
    <source>
        <dbReference type="Google" id="ProtNLM"/>
    </source>
</evidence>
<proteinExistence type="predicted"/>
<reference evidence="1 2" key="1">
    <citation type="submission" date="2023-08" db="EMBL/GenBank/DDBJ databases">
        <title>Black Yeasts Isolated from many extreme environments.</title>
        <authorList>
            <person name="Coleine C."/>
            <person name="Stajich J.E."/>
            <person name="Selbmann L."/>
        </authorList>
    </citation>
    <scope>NUCLEOTIDE SEQUENCE [LARGE SCALE GENOMIC DNA]</scope>
    <source>
        <strain evidence="1 2">CCFEE 5386</strain>
    </source>
</reference>
<dbReference type="EMBL" id="JAVRRR010000491">
    <property type="protein sequence ID" value="KAK5142015.1"/>
    <property type="molecule type" value="Genomic_DNA"/>
</dbReference>
<dbReference type="Proteomes" id="UP001308179">
    <property type="component" value="Unassembled WGS sequence"/>
</dbReference>